<reference evidence="1 2" key="1">
    <citation type="submission" date="2024-08" db="EMBL/GenBank/DDBJ databases">
        <title>Two novel Cytobacillus novel species.</title>
        <authorList>
            <person name="Liu G."/>
        </authorList>
    </citation>
    <scope>NUCLEOTIDE SEQUENCE [LARGE SCALE GENOMIC DNA]</scope>
    <source>
        <strain evidence="1 2">FJAT-53684</strain>
    </source>
</reference>
<evidence type="ECO:0000313" key="1">
    <source>
        <dbReference type="EMBL" id="MFE8697380.1"/>
    </source>
</evidence>
<gene>
    <name evidence="1" type="ORF">ACFYKT_13640</name>
</gene>
<comment type="caution">
    <text evidence="1">The sequence shown here is derived from an EMBL/GenBank/DDBJ whole genome shotgun (WGS) entry which is preliminary data.</text>
</comment>
<accession>A0ABW6K342</accession>
<dbReference type="RefSeq" id="WP_389220463.1">
    <property type="nucleotide sequence ID" value="NZ_JBIACJ010000007.1"/>
</dbReference>
<proteinExistence type="predicted"/>
<dbReference type="EMBL" id="JBIACJ010000007">
    <property type="protein sequence ID" value="MFE8697380.1"/>
    <property type="molecule type" value="Genomic_DNA"/>
</dbReference>
<evidence type="ECO:0000313" key="2">
    <source>
        <dbReference type="Proteomes" id="UP001601058"/>
    </source>
</evidence>
<keyword evidence="2" id="KW-1185">Reference proteome</keyword>
<organism evidence="1 2">
    <name type="scientific">Cytobacillus mangrovibacter</name>
    <dbReference type="NCBI Taxonomy" id="3299024"/>
    <lineage>
        <taxon>Bacteria</taxon>
        <taxon>Bacillati</taxon>
        <taxon>Bacillota</taxon>
        <taxon>Bacilli</taxon>
        <taxon>Bacillales</taxon>
        <taxon>Bacillaceae</taxon>
        <taxon>Cytobacillus</taxon>
    </lineage>
</organism>
<sequence length="154" mass="17634">MALKHDFFLIPNTVDLDQLVMNYNKHSDIIDSVVLHDDIISYMSDTLKWIPSKNPGLRGITPCKGINYHGVTLFDSESAPILKSVFSAWKDLFQNSPKVLKLTGMYVMIEGVEGEGHYEKLVFNRDELIKNFEKMISFSNQLAEGNCYIYHWGV</sequence>
<name>A0ABW6K342_9BACI</name>
<dbReference type="Proteomes" id="UP001601058">
    <property type="component" value="Unassembled WGS sequence"/>
</dbReference>
<protein>
    <submittedName>
        <fullName evidence="1">Uncharacterized protein</fullName>
    </submittedName>
</protein>